<name>A0A6G6GP98_9FLAO</name>
<keyword evidence="1" id="KW-0812">Transmembrane</keyword>
<dbReference type="AlphaFoldDB" id="A0A6G6GP98"/>
<protein>
    <submittedName>
        <fullName evidence="2">Uncharacterized protein</fullName>
    </submittedName>
</protein>
<keyword evidence="1" id="KW-1133">Transmembrane helix</keyword>
<dbReference type="EMBL" id="CP049057">
    <property type="protein sequence ID" value="QIE60379.1"/>
    <property type="molecule type" value="Genomic_DNA"/>
</dbReference>
<evidence type="ECO:0000313" key="2">
    <source>
        <dbReference type="EMBL" id="QIE60379.1"/>
    </source>
</evidence>
<gene>
    <name evidence="2" type="ORF">G5B37_12640</name>
</gene>
<sequence>MEPNKFEEHIRTQLEEREIQPSENAWATLEAQLGDKKESNKTLWYAIAASLVAVLVVGSFLLKDDTNVSSEIVQETPQIEVDNSIELTISEEKEGATNDDTVNTTEIVSTNEKALPKKTYNTTQIATSKKPMQKVQTKEPAVAIASVQKDKTPSPLNQPIKRDFVDTKVDEVVAQVQLLNAGTATVTAEAIEILLQNAQKEIATQRILNQATTRVDPASLLNDVETELERGFRDKVFDALGEGFNKVRTAVVERNN</sequence>
<dbReference type="Proteomes" id="UP000505306">
    <property type="component" value="Chromosome"/>
</dbReference>
<keyword evidence="1" id="KW-0472">Membrane</keyword>
<dbReference type="RefSeq" id="WP_164680392.1">
    <property type="nucleotide sequence ID" value="NZ_CP049057.1"/>
</dbReference>
<evidence type="ECO:0000256" key="1">
    <source>
        <dbReference type="SAM" id="Phobius"/>
    </source>
</evidence>
<dbReference type="KEGG" id="mgel:G5B37_12640"/>
<keyword evidence="3" id="KW-1185">Reference proteome</keyword>
<organism evidence="2 3">
    <name type="scientific">Rasiella rasia</name>
    <dbReference type="NCBI Taxonomy" id="2744027"/>
    <lineage>
        <taxon>Bacteria</taxon>
        <taxon>Pseudomonadati</taxon>
        <taxon>Bacteroidota</taxon>
        <taxon>Flavobacteriia</taxon>
        <taxon>Flavobacteriales</taxon>
        <taxon>Flavobacteriaceae</taxon>
        <taxon>Rasiella</taxon>
    </lineage>
</organism>
<proteinExistence type="predicted"/>
<feature type="transmembrane region" description="Helical" evidence="1">
    <location>
        <begin position="43"/>
        <end position="62"/>
    </location>
</feature>
<accession>A0A6G6GP98</accession>
<evidence type="ECO:0000313" key="3">
    <source>
        <dbReference type="Proteomes" id="UP000505306"/>
    </source>
</evidence>
<reference evidence="2 3" key="1">
    <citation type="submission" date="2020-02" db="EMBL/GenBank/DDBJ databases">
        <title>Complete genome sequence of Flavobacteriaceae bacterium.</title>
        <authorList>
            <person name="Kim S.-J."/>
            <person name="Kim Y.-S."/>
            <person name="Kim K.-H."/>
        </authorList>
    </citation>
    <scope>NUCLEOTIDE SEQUENCE [LARGE SCALE GENOMIC DNA]</scope>
    <source>
        <strain evidence="2 3">RR4-40</strain>
    </source>
</reference>